<keyword evidence="1" id="KW-0732">Signal</keyword>
<dbReference type="HAMAP" id="MF_01411">
    <property type="entry name" value="LPS_assembly_LptD"/>
    <property type="match status" value="1"/>
</dbReference>
<dbReference type="EMBL" id="CP010802">
    <property type="protein sequence ID" value="ALC17544.1"/>
    <property type="molecule type" value="Genomic_DNA"/>
</dbReference>
<evidence type="ECO:0000259" key="5">
    <source>
        <dbReference type="Pfam" id="PF04453"/>
    </source>
</evidence>
<sequence length="694" mass="77825">MVKRRRISAWKIVVVGLFLPWGGTALALDGGAGLAAGEPVSLEADQLSFDQGSGTYQAVGKVRLQKGSLTLHADRVQWNEVAGEALASGEVEVTEPAGYLTGETLWLNVNTDAGRLTDGRAFMREKNVHLVGREIERFDAETYRVSEGTFTTCDGATPSWKFGAKRLDVTLGGYARARHVLFYVYDLPVFYLPYLIYPVSAERESGFLMPRFGYSDRRGTELSLGYYQVLGRNMDATFYLDYLSDLGVGKGAEYRYIFGQGNDGVLHGYHISGIKDAGDRYALDWQHLGALGDRLRLIGDVEYVSSSDYFADFGEEAGEYNRDMVESVVALNRNWDRANLGGQFKYTRNLVGSNGATLQQLPEVRFDLLRRRLAETPFFTDLESSTTNFWRHEGLKGQRLNLRPSLGAVFEAGGFLEIAPEFGYRQRLYQTSSDGPGYEAQGLADFSTRISTRLTRIFAPGGKQLRSIRHLVEPEIFYTFIPNVDQSHLPQFDRLDAIAPRNVLGYALTNRLTARLETEEGGTSFHDFLYLRLSQEYDIRQTRLDAPEEDSPFSTLRTELILRPTRWSSFDLDLRLDPEGGALTAVGAAGEVRDGAGNALGIDYRYRRGELEYLAATADMAWFNPLYFKYQHRYDFAGSKSLESVAEVEFRSQCWSIYLTYRDRIEDRSYLLSFALSGLGKVDLFGGGIGEPGE</sequence>
<evidence type="ECO:0000256" key="2">
    <source>
        <dbReference type="ARBA" id="ARBA00023136"/>
    </source>
</evidence>
<dbReference type="Proteomes" id="UP000057158">
    <property type="component" value="Chromosome"/>
</dbReference>
<evidence type="ECO:0000256" key="1">
    <source>
        <dbReference type="ARBA" id="ARBA00022729"/>
    </source>
</evidence>
<protein>
    <submittedName>
        <fullName evidence="6">LPS biogenesis outer membrane protein LptD</fullName>
    </submittedName>
</protein>
<evidence type="ECO:0000259" key="4">
    <source>
        <dbReference type="Pfam" id="PF03968"/>
    </source>
</evidence>
<evidence type="ECO:0000256" key="3">
    <source>
        <dbReference type="ARBA" id="ARBA00023237"/>
    </source>
</evidence>
<keyword evidence="2" id="KW-0472">Membrane</keyword>
<dbReference type="GO" id="GO:0043165">
    <property type="term" value="P:Gram-negative-bacterium-type cell outer membrane assembly"/>
    <property type="evidence" value="ECO:0007669"/>
    <property type="project" value="InterPro"/>
</dbReference>
<dbReference type="InterPro" id="IPR007543">
    <property type="entry name" value="LptD_C"/>
</dbReference>
<name>A0A0M5IZH0_9BACT</name>
<keyword evidence="3" id="KW-0998">Cell outer membrane</keyword>
<dbReference type="GO" id="GO:0015920">
    <property type="term" value="P:lipopolysaccharide transport"/>
    <property type="evidence" value="ECO:0007669"/>
    <property type="project" value="InterPro"/>
</dbReference>
<dbReference type="InterPro" id="IPR050218">
    <property type="entry name" value="LptD"/>
</dbReference>
<dbReference type="STRING" id="1603606.DSOUD_2808"/>
<evidence type="ECO:0000313" key="7">
    <source>
        <dbReference type="Proteomes" id="UP000057158"/>
    </source>
</evidence>
<dbReference type="AlphaFoldDB" id="A0A0M5IZH0"/>
<dbReference type="InterPro" id="IPR020889">
    <property type="entry name" value="LipoPS_assembly_LptD"/>
</dbReference>
<dbReference type="PATRIC" id="fig|1603606.3.peg.3037"/>
<feature type="domain" description="LptD C-terminal" evidence="5">
    <location>
        <begin position="279"/>
        <end position="618"/>
    </location>
</feature>
<accession>A0A0M5IZH0</accession>
<dbReference type="InterPro" id="IPR005653">
    <property type="entry name" value="OstA-like_N"/>
</dbReference>
<dbReference type="Gene3D" id="2.60.450.10">
    <property type="entry name" value="Lipopolysaccharide (LPS) transport protein A like domain"/>
    <property type="match status" value="1"/>
</dbReference>
<dbReference type="PANTHER" id="PTHR30189:SF1">
    <property type="entry name" value="LPS-ASSEMBLY PROTEIN LPTD"/>
    <property type="match status" value="1"/>
</dbReference>
<dbReference type="PANTHER" id="PTHR30189">
    <property type="entry name" value="LPS-ASSEMBLY PROTEIN"/>
    <property type="match status" value="1"/>
</dbReference>
<reference evidence="6 7" key="1">
    <citation type="submission" date="2015-07" db="EMBL/GenBank/DDBJ databases">
        <title>Isolation and Genomic Characterization of a Novel Halophilic Metal-Reducing Deltaproteobacterium from the Deep Subsurface.</title>
        <authorList>
            <person name="Badalamenti J.P."/>
            <person name="Summers Z.M."/>
            <person name="Gralnick J.A."/>
            <person name="Bond D.R."/>
        </authorList>
    </citation>
    <scope>NUCLEOTIDE SEQUENCE [LARGE SCALE GENOMIC DNA]</scope>
    <source>
        <strain evidence="6 7">WTL</strain>
    </source>
</reference>
<dbReference type="Pfam" id="PF04453">
    <property type="entry name" value="LptD"/>
    <property type="match status" value="1"/>
</dbReference>
<feature type="domain" description="Organic solvent tolerance-like N-terminal" evidence="4">
    <location>
        <begin position="43"/>
        <end position="136"/>
    </location>
</feature>
<gene>
    <name evidence="6" type="primary">lptD</name>
    <name evidence="6" type="ORF">DSOUD_2808</name>
</gene>
<organism evidence="6 7">
    <name type="scientific">Desulfuromonas soudanensis</name>
    <dbReference type="NCBI Taxonomy" id="1603606"/>
    <lineage>
        <taxon>Bacteria</taxon>
        <taxon>Pseudomonadati</taxon>
        <taxon>Thermodesulfobacteriota</taxon>
        <taxon>Desulfuromonadia</taxon>
        <taxon>Desulfuromonadales</taxon>
        <taxon>Desulfuromonadaceae</taxon>
        <taxon>Desulfuromonas</taxon>
    </lineage>
</organism>
<dbReference type="KEGG" id="des:DSOUD_2808"/>
<dbReference type="GO" id="GO:1990351">
    <property type="term" value="C:transporter complex"/>
    <property type="evidence" value="ECO:0007669"/>
    <property type="project" value="TreeGrafter"/>
</dbReference>
<dbReference type="Pfam" id="PF03968">
    <property type="entry name" value="LptD_N"/>
    <property type="match status" value="1"/>
</dbReference>
<proteinExistence type="inferred from homology"/>
<dbReference type="GO" id="GO:0009279">
    <property type="term" value="C:cell outer membrane"/>
    <property type="evidence" value="ECO:0007669"/>
    <property type="project" value="InterPro"/>
</dbReference>
<evidence type="ECO:0000313" key="6">
    <source>
        <dbReference type="EMBL" id="ALC17544.1"/>
    </source>
</evidence>
<keyword evidence="7" id="KW-1185">Reference proteome</keyword>